<evidence type="ECO:0000256" key="7">
    <source>
        <dbReference type="ARBA" id="ARBA00018337"/>
    </source>
</evidence>
<keyword evidence="11" id="KW-0999">Mitochondrion inner membrane</keyword>
<dbReference type="GO" id="GO:0005743">
    <property type="term" value="C:mitochondrial inner membrane"/>
    <property type="evidence" value="ECO:0007669"/>
    <property type="project" value="UniProtKB-SubCell"/>
</dbReference>
<keyword evidence="8" id="KW-0444">Lipid biosynthesis</keyword>
<comment type="subcellular location">
    <subcellularLocation>
        <location evidence="2">Mitochondrion inner membrane</location>
        <topology evidence="2">Peripheral membrane protein</topology>
        <orientation evidence="2">Matrix side</orientation>
    </subcellularLocation>
</comment>
<keyword evidence="15" id="KW-0472">Membrane</keyword>
<comment type="pathway">
    <text evidence="3">Phospholipid metabolism; CDP-diacylglycerol biosynthesis; CDP-diacylglycerol from sn-glycerol 3-phosphate: step 3/3.</text>
</comment>
<dbReference type="EC" id="2.7.7.41" evidence="6"/>
<evidence type="ECO:0000313" key="20">
    <source>
        <dbReference type="Proteomes" id="UP001212841"/>
    </source>
</evidence>
<organism evidence="19 20">
    <name type="scientific">Rhizophlyctis rosea</name>
    <dbReference type="NCBI Taxonomy" id="64517"/>
    <lineage>
        <taxon>Eukaryota</taxon>
        <taxon>Fungi</taxon>
        <taxon>Fungi incertae sedis</taxon>
        <taxon>Chytridiomycota</taxon>
        <taxon>Chytridiomycota incertae sedis</taxon>
        <taxon>Chytridiomycetes</taxon>
        <taxon>Rhizophlyctidales</taxon>
        <taxon>Rhizophlyctidaceae</taxon>
        <taxon>Rhizophlyctis</taxon>
    </lineage>
</organism>
<evidence type="ECO:0000256" key="2">
    <source>
        <dbReference type="ARBA" id="ARBA00004443"/>
    </source>
</evidence>
<evidence type="ECO:0000256" key="8">
    <source>
        <dbReference type="ARBA" id="ARBA00022516"/>
    </source>
</evidence>
<keyword evidence="16" id="KW-0594">Phospholipid biosynthesis</keyword>
<dbReference type="PANTHER" id="PTHR13619:SF0">
    <property type="entry name" value="PHOSPHATIDATE CYTIDYLYLTRANSFERASE, MITOCHONDRIAL"/>
    <property type="match status" value="1"/>
</dbReference>
<comment type="pathway">
    <text evidence="4">Lipid metabolism.</text>
</comment>
<keyword evidence="13" id="KW-0443">Lipid metabolism</keyword>
<comment type="cofactor">
    <cofactor evidence="1">
        <name>Mg(2+)</name>
        <dbReference type="ChEBI" id="CHEBI:18420"/>
    </cofactor>
</comment>
<reference evidence="19" key="1">
    <citation type="submission" date="2020-05" db="EMBL/GenBank/DDBJ databases">
        <title>Phylogenomic resolution of chytrid fungi.</title>
        <authorList>
            <person name="Stajich J.E."/>
            <person name="Amses K."/>
            <person name="Simmons R."/>
            <person name="Seto K."/>
            <person name="Myers J."/>
            <person name="Bonds A."/>
            <person name="Quandt C.A."/>
            <person name="Barry K."/>
            <person name="Liu P."/>
            <person name="Grigoriev I."/>
            <person name="Longcore J.E."/>
            <person name="James T.Y."/>
        </authorList>
    </citation>
    <scope>NUCLEOTIDE SEQUENCE</scope>
    <source>
        <strain evidence="19">JEL0318</strain>
    </source>
</reference>
<keyword evidence="17" id="KW-1208">Phospholipid metabolism</keyword>
<name>A0AAD5S0F8_9FUNG</name>
<proteinExistence type="inferred from homology"/>
<dbReference type="GO" id="GO:0016024">
    <property type="term" value="P:CDP-diacylglycerol biosynthetic process"/>
    <property type="evidence" value="ECO:0007669"/>
    <property type="project" value="TreeGrafter"/>
</dbReference>
<keyword evidence="14" id="KW-0496">Mitochondrion</keyword>
<accession>A0AAD5S0F8</accession>
<dbReference type="Proteomes" id="UP001212841">
    <property type="component" value="Unassembled WGS sequence"/>
</dbReference>
<evidence type="ECO:0000256" key="14">
    <source>
        <dbReference type="ARBA" id="ARBA00023128"/>
    </source>
</evidence>
<comment type="caution">
    <text evidence="19">The sequence shown here is derived from an EMBL/GenBank/DDBJ whole genome shotgun (WGS) entry which is preliminary data.</text>
</comment>
<evidence type="ECO:0000256" key="4">
    <source>
        <dbReference type="ARBA" id="ARBA00005189"/>
    </source>
</evidence>
<evidence type="ECO:0000256" key="15">
    <source>
        <dbReference type="ARBA" id="ARBA00023136"/>
    </source>
</evidence>
<dbReference type="GO" id="GO:0032049">
    <property type="term" value="P:cardiolipin biosynthetic process"/>
    <property type="evidence" value="ECO:0007669"/>
    <property type="project" value="InterPro"/>
</dbReference>
<evidence type="ECO:0000256" key="16">
    <source>
        <dbReference type="ARBA" id="ARBA00023209"/>
    </source>
</evidence>
<gene>
    <name evidence="19" type="primary">TAM41</name>
    <name evidence="19" type="ORF">HK097_005183</name>
</gene>
<protein>
    <recommendedName>
        <fullName evidence="7">Phosphatidate cytidylyltransferase, mitochondrial</fullName>
        <ecNumber evidence="6">2.7.7.41</ecNumber>
    </recommendedName>
    <alternativeName>
        <fullName evidence="18">CDP-diacylglycerol synthase</fullName>
    </alternativeName>
</protein>
<dbReference type="EMBL" id="JADGJD010002430">
    <property type="protein sequence ID" value="KAJ3032602.1"/>
    <property type="molecule type" value="Genomic_DNA"/>
</dbReference>
<evidence type="ECO:0000256" key="1">
    <source>
        <dbReference type="ARBA" id="ARBA00001946"/>
    </source>
</evidence>
<evidence type="ECO:0000256" key="18">
    <source>
        <dbReference type="ARBA" id="ARBA00029893"/>
    </source>
</evidence>
<keyword evidence="12" id="KW-0460">Magnesium</keyword>
<keyword evidence="20" id="KW-1185">Reference proteome</keyword>
<evidence type="ECO:0000256" key="5">
    <source>
        <dbReference type="ARBA" id="ARBA00005458"/>
    </source>
</evidence>
<keyword evidence="10" id="KW-0548">Nucleotidyltransferase</keyword>
<dbReference type="PANTHER" id="PTHR13619">
    <property type="entry name" value="PHOSPHATIDATE CYTIDYLYLTRANSFERASE, MITOCHONDRIAL"/>
    <property type="match status" value="1"/>
</dbReference>
<dbReference type="InterPro" id="IPR015222">
    <property type="entry name" value="Tam41"/>
</dbReference>
<dbReference type="PIRSF" id="PIRSF028840">
    <property type="entry name" value="Mmp37"/>
    <property type="match status" value="1"/>
</dbReference>
<sequence>MIDLIFGVTHPEHWHSLNLRQNRSHYSAAGFLGSRGVYLLQDKIGAGMYYNPNRIKYGVVSMDRLFRDLTEWETLYLAGRLQKPVRILRDDARTNLAARKNLRSAVRTALLLLPNQFTEEELFYTIAGLSYRGDFRMTFGENPHKVYNIVYTQMDAFREIYKPIIEDLPNVNYSPDGSTIVQDENPRLRGTLIQKLPRKMYNQILTNHRAQLARSGLLTTLSSEQLEEPLLSQRIAMEEGLDAIVNRSLRDIVRVPAILQSLKGVLTAGPGRSLSYVGEKLQKYWGAEKK</sequence>
<evidence type="ECO:0000256" key="9">
    <source>
        <dbReference type="ARBA" id="ARBA00022679"/>
    </source>
</evidence>
<dbReference type="Pfam" id="PF09139">
    <property type="entry name" value="Tam41_Mmp37"/>
    <property type="match status" value="1"/>
</dbReference>
<evidence type="ECO:0000256" key="17">
    <source>
        <dbReference type="ARBA" id="ARBA00023264"/>
    </source>
</evidence>
<evidence type="ECO:0000256" key="13">
    <source>
        <dbReference type="ARBA" id="ARBA00023098"/>
    </source>
</evidence>
<evidence type="ECO:0000256" key="10">
    <source>
        <dbReference type="ARBA" id="ARBA00022695"/>
    </source>
</evidence>
<evidence type="ECO:0000256" key="11">
    <source>
        <dbReference type="ARBA" id="ARBA00022792"/>
    </source>
</evidence>
<evidence type="ECO:0000256" key="12">
    <source>
        <dbReference type="ARBA" id="ARBA00022842"/>
    </source>
</evidence>
<evidence type="ECO:0000313" key="19">
    <source>
        <dbReference type="EMBL" id="KAJ3032602.1"/>
    </source>
</evidence>
<comment type="similarity">
    <text evidence="5">Belongs to the TAM41 family.</text>
</comment>
<keyword evidence="9" id="KW-0808">Transferase</keyword>
<dbReference type="AlphaFoldDB" id="A0AAD5S0F8"/>
<evidence type="ECO:0000256" key="3">
    <source>
        <dbReference type="ARBA" id="ARBA00005119"/>
    </source>
</evidence>
<evidence type="ECO:0000256" key="6">
    <source>
        <dbReference type="ARBA" id="ARBA00012487"/>
    </source>
</evidence>
<dbReference type="GO" id="GO:0004605">
    <property type="term" value="F:phosphatidate cytidylyltransferase activity"/>
    <property type="evidence" value="ECO:0007669"/>
    <property type="project" value="UniProtKB-EC"/>
</dbReference>